<evidence type="ECO:0000313" key="2">
    <source>
        <dbReference type="Proteomes" id="UP000031465"/>
    </source>
</evidence>
<gene>
    <name evidence="1" type="ORF">DB44_EO00080</name>
</gene>
<evidence type="ECO:0008006" key="3">
    <source>
        <dbReference type="Google" id="ProtNLM"/>
    </source>
</evidence>
<organism evidence="1 2">
    <name type="scientific">Candidatus Protochlamydia amoebophila</name>
    <dbReference type="NCBI Taxonomy" id="362787"/>
    <lineage>
        <taxon>Bacteria</taxon>
        <taxon>Pseudomonadati</taxon>
        <taxon>Chlamydiota</taxon>
        <taxon>Chlamydiia</taxon>
        <taxon>Parachlamydiales</taxon>
        <taxon>Parachlamydiaceae</taxon>
        <taxon>Candidatus Protochlamydia</taxon>
    </lineage>
</organism>
<protein>
    <recommendedName>
        <fullName evidence="3">Transposase DDE domain-containing protein</fullName>
    </recommendedName>
</protein>
<dbReference type="EMBL" id="JSAN01000112">
    <property type="protein sequence ID" value="KIC71158.1"/>
    <property type="molecule type" value="Genomic_DNA"/>
</dbReference>
<reference evidence="1 2" key="1">
    <citation type="journal article" date="2014" name="Mol. Biol. Evol.">
        <title>Massive expansion of Ubiquitination-related gene families within the Chlamydiae.</title>
        <authorList>
            <person name="Domman D."/>
            <person name="Collingro A."/>
            <person name="Lagkouvardos I."/>
            <person name="Gehre L."/>
            <person name="Weinmaier T."/>
            <person name="Rattei T."/>
            <person name="Subtil A."/>
            <person name="Horn M."/>
        </authorList>
    </citation>
    <scope>NUCLEOTIDE SEQUENCE [LARGE SCALE GENOMIC DNA]</scope>
    <source>
        <strain evidence="1 2">EI2</strain>
    </source>
</reference>
<sequence>MEFENPEKKLLKSDLTAEIAKTLLRKRVIIETVNDPLKIFLRLNRHATEIPEIFN</sequence>
<dbReference type="Proteomes" id="UP000031465">
    <property type="component" value="Unassembled WGS sequence"/>
</dbReference>
<evidence type="ECO:0000313" key="1">
    <source>
        <dbReference type="EMBL" id="KIC71158.1"/>
    </source>
</evidence>
<accession>A0A0C1H8G1</accession>
<dbReference type="AlphaFoldDB" id="A0A0C1H8G1"/>
<dbReference type="PATRIC" id="fig|362787.3.peg.1657"/>
<comment type="caution">
    <text evidence="1">The sequence shown here is derived from an EMBL/GenBank/DDBJ whole genome shotgun (WGS) entry which is preliminary data.</text>
</comment>
<proteinExistence type="predicted"/>
<name>A0A0C1H8G1_9BACT</name>